<protein>
    <submittedName>
        <fullName evidence="1">Uncharacterized protein</fullName>
    </submittedName>
</protein>
<accession>A0A0A9FUL8</accession>
<dbReference type="AlphaFoldDB" id="A0A0A9FUL8"/>
<name>A0A0A9FUL8_ARUDO</name>
<sequence length="48" mass="5585">MQIIPTVDLWIFGCKTEFCSRVLDIPMLFHALHVMPWILDKASSECTF</sequence>
<proteinExistence type="predicted"/>
<reference evidence="1" key="2">
    <citation type="journal article" date="2015" name="Data Brief">
        <title>Shoot transcriptome of the giant reed, Arundo donax.</title>
        <authorList>
            <person name="Barrero R.A."/>
            <person name="Guerrero F.D."/>
            <person name="Moolhuijzen P."/>
            <person name="Goolsby J.A."/>
            <person name="Tidwell J."/>
            <person name="Bellgard S.E."/>
            <person name="Bellgard M.I."/>
        </authorList>
    </citation>
    <scope>NUCLEOTIDE SEQUENCE</scope>
    <source>
        <tissue evidence="1">Shoot tissue taken approximately 20 cm above the soil surface</tissue>
    </source>
</reference>
<organism evidence="1">
    <name type="scientific">Arundo donax</name>
    <name type="common">Giant reed</name>
    <name type="synonym">Donax arundinaceus</name>
    <dbReference type="NCBI Taxonomy" id="35708"/>
    <lineage>
        <taxon>Eukaryota</taxon>
        <taxon>Viridiplantae</taxon>
        <taxon>Streptophyta</taxon>
        <taxon>Embryophyta</taxon>
        <taxon>Tracheophyta</taxon>
        <taxon>Spermatophyta</taxon>
        <taxon>Magnoliopsida</taxon>
        <taxon>Liliopsida</taxon>
        <taxon>Poales</taxon>
        <taxon>Poaceae</taxon>
        <taxon>PACMAD clade</taxon>
        <taxon>Arundinoideae</taxon>
        <taxon>Arundineae</taxon>
        <taxon>Arundo</taxon>
    </lineage>
</organism>
<dbReference type="EMBL" id="GBRH01185893">
    <property type="protein sequence ID" value="JAE12003.1"/>
    <property type="molecule type" value="Transcribed_RNA"/>
</dbReference>
<reference evidence="1" key="1">
    <citation type="submission" date="2014-09" db="EMBL/GenBank/DDBJ databases">
        <authorList>
            <person name="Magalhaes I.L.F."/>
            <person name="Oliveira U."/>
            <person name="Santos F.R."/>
            <person name="Vidigal T.H.D.A."/>
            <person name="Brescovit A.D."/>
            <person name="Santos A.J."/>
        </authorList>
    </citation>
    <scope>NUCLEOTIDE SEQUENCE</scope>
    <source>
        <tissue evidence="1">Shoot tissue taken approximately 20 cm above the soil surface</tissue>
    </source>
</reference>
<evidence type="ECO:0000313" key="1">
    <source>
        <dbReference type="EMBL" id="JAE12003.1"/>
    </source>
</evidence>